<feature type="region of interest" description="Disordered" evidence="1">
    <location>
        <begin position="1"/>
        <end position="28"/>
    </location>
</feature>
<name>A0A392QG66_9FABA</name>
<sequence>VSGAVAPPPKPTGTAVQSPETGWGGGAG</sequence>
<feature type="non-terminal residue" evidence="2">
    <location>
        <position position="1"/>
    </location>
</feature>
<dbReference type="EMBL" id="LXQA010132820">
    <property type="protein sequence ID" value="MCI22872.1"/>
    <property type="molecule type" value="Genomic_DNA"/>
</dbReference>
<feature type="compositionally biased region" description="Pro residues" evidence="1">
    <location>
        <begin position="1"/>
        <end position="11"/>
    </location>
</feature>
<evidence type="ECO:0000313" key="2">
    <source>
        <dbReference type="EMBL" id="MCI22872.1"/>
    </source>
</evidence>
<accession>A0A392QG66</accession>
<keyword evidence="3" id="KW-1185">Reference proteome</keyword>
<evidence type="ECO:0000256" key="1">
    <source>
        <dbReference type="SAM" id="MobiDB-lite"/>
    </source>
</evidence>
<dbReference type="AlphaFoldDB" id="A0A392QG66"/>
<organism evidence="2 3">
    <name type="scientific">Trifolium medium</name>
    <dbReference type="NCBI Taxonomy" id="97028"/>
    <lineage>
        <taxon>Eukaryota</taxon>
        <taxon>Viridiplantae</taxon>
        <taxon>Streptophyta</taxon>
        <taxon>Embryophyta</taxon>
        <taxon>Tracheophyta</taxon>
        <taxon>Spermatophyta</taxon>
        <taxon>Magnoliopsida</taxon>
        <taxon>eudicotyledons</taxon>
        <taxon>Gunneridae</taxon>
        <taxon>Pentapetalae</taxon>
        <taxon>rosids</taxon>
        <taxon>fabids</taxon>
        <taxon>Fabales</taxon>
        <taxon>Fabaceae</taxon>
        <taxon>Papilionoideae</taxon>
        <taxon>50 kb inversion clade</taxon>
        <taxon>NPAAA clade</taxon>
        <taxon>Hologalegina</taxon>
        <taxon>IRL clade</taxon>
        <taxon>Trifolieae</taxon>
        <taxon>Trifolium</taxon>
    </lineage>
</organism>
<reference evidence="2 3" key="1">
    <citation type="journal article" date="2018" name="Front. Plant Sci.">
        <title>Red Clover (Trifolium pratense) and Zigzag Clover (T. medium) - A Picture of Genomic Similarities and Differences.</title>
        <authorList>
            <person name="Dluhosova J."/>
            <person name="Istvanek J."/>
            <person name="Nedelnik J."/>
            <person name="Repkova J."/>
        </authorList>
    </citation>
    <scope>NUCLEOTIDE SEQUENCE [LARGE SCALE GENOMIC DNA]</scope>
    <source>
        <strain evidence="3">cv. 10/8</strain>
        <tissue evidence="2">Leaf</tissue>
    </source>
</reference>
<comment type="caution">
    <text evidence="2">The sequence shown here is derived from an EMBL/GenBank/DDBJ whole genome shotgun (WGS) entry which is preliminary data.</text>
</comment>
<dbReference type="Proteomes" id="UP000265520">
    <property type="component" value="Unassembled WGS sequence"/>
</dbReference>
<protein>
    <submittedName>
        <fullName evidence="2">Uncharacterized protein</fullName>
    </submittedName>
</protein>
<proteinExistence type="predicted"/>
<evidence type="ECO:0000313" key="3">
    <source>
        <dbReference type="Proteomes" id="UP000265520"/>
    </source>
</evidence>